<organism evidence="1">
    <name type="scientific">marine metagenome</name>
    <dbReference type="NCBI Taxonomy" id="408172"/>
    <lineage>
        <taxon>unclassified sequences</taxon>
        <taxon>metagenomes</taxon>
        <taxon>ecological metagenomes</taxon>
    </lineage>
</organism>
<dbReference type="PANTHER" id="PTHR35340:SF5">
    <property type="entry name" value="ASST-DOMAIN-CONTAINING PROTEIN"/>
    <property type="match status" value="1"/>
</dbReference>
<dbReference type="Pfam" id="PF05935">
    <property type="entry name" value="Arylsulfotrans"/>
    <property type="match status" value="1"/>
</dbReference>
<evidence type="ECO:0000313" key="1">
    <source>
        <dbReference type="EMBL" id="SVB80792.1"/>
    </source>
</evidence>
<name>A0A382H0V8_9ZZZZ</name>
<proteinExistence type="predicted"/>
<dbReference type="PANTHER" id="PTHR35340">
    <property type="entry name" value="PQQ ENZYME REPEAT PROTEIN-RELATED"/>
    <property type="match status" value="1"/>
</dbReference>
<feature type="non-terminal residue" evidence="1">
    <location>
        <position position="1"/>
    </location>
</feature>
<dbReference type="EMBL" id="UINC01058482">
    <property type="protein sequence ID" value="SVB80792.1"/>
    <property type="molecule type" value="Genomic_DNA"/>
</dbReference>
<dbReference type="GO" id="GO:0004062">
    <property type="term" value="F:aryl sulfotransferase activity"/>
    <property type="evidence" value="ECO:0007669"/>
    <property type="project" value="InterPro"/>
</dbReference>
<reference evidence="1" key="1">
    <citation type="submission" date="2018-05" db="EMBL/GenBank/DDBJ databases">
        <authorList>
            <person name="Lanie J.A."/>
            <person name="Ng W.-L."/>
            <person name="Kazmierczak K.M."/>
            <person name="Andrzejewski T.M."/>
            <person name="Davidsen T.M."/>
            <person name="Wayne K.J."/>
            <person name="Tettelin H."/>
            <person name="Glass J.I."/>
            <person name="Rusch D."/>
            <person name="Podicherti R."/>
            <person name="Tsui H.-C.T."/>
            <person name="Winkler M.E."/>
        </authorList>
    </citation>
    <scope>NUCLEOTIDE SEQUENCE</scope>
</reference>
<evidence type="ECO:0008006" key="2">
    <source>
        <dbReference type="Google" id="ProtNLM"/>
    </source>
</evidence>
<sequence length="198" mass="22726">VARTEHHPTGLIHYNPRLSFRGYTLFTAQMNNAYLIDPKGRFVHRWQHERGITNAELLPNGNLLALTMPSPEVQGQRGLNGQAAACVELDWDNNILWEYNDPWIHHDQKRLANGNTLLLRWEPMPRRLIKRISGGYNATGDDPKHMLGDAVLEVTPEGSIARKWRSWEHLDPEIDMICPLDDRREWTHANSIDTAPNG</sequence>
<feature type="non-terminal residue" evidence="1">
    <location>
        <position position="198"/>
    </location>
</feature>
<gene>
    <name evidence="1" type="ORF">METZ01_LOCUS233646</name>
</gene>
<protein>
    <recommendedName>
        <fullName evidence="2">Aryl sulfotransferase</fullName>
    </recommendedName>
</protein>
<dbReference type="InterPro" id="IPR010262">
    <property type="entry name" value="Arylsulfotransferase_bact"/>
</dbReference>
<dbReference type="AlphaFoldDB" id="A0A382H0V8"/>
<dbReference type="InterPro" id="IPR053143">
    <property type="entry name" value="Arylsulfate_ST"/>
</dbReference>
<accession>A0A382H0V8</accession>